<sequence length="100" mass="10522">MSKRNKGEAPKHKGAKLAYRPVGLIAGIVAGSVSGIVFKQVWKVIAKEDEAPTALQSEYKMREVVLAAAIQGAIFAAVKAAVDRAGARGFTQLTGTWPGD</sequence>
<evidence type="ECO:0000313" key="2">
    <source>
        <dbReference type="EMBL" id="GAA3171687.1"/>
    </source>
</evidence>
<keyword evidence="1" id="KW-0812">Transmembrane</keyword>
<name>A0ABP6PA27_9ACTN</name>
<dbReference type="Proteomes" id="UP001499924">
    <property type="component" value="Unassembled WGS sequence"/>
</dbReference>
<accession>A0ABP6PA27</accession>
<keyword evidence="3" id="KW-1185">Reference proteome</keyword>
<dbReference type="InterPro" id="IPR025329">
    <property type="entry name" value="DUF4235"/>
</dbReference>
<comment type="caution">
    <text evidence="2">The sequence shown here is derived from an EMBL/GenBank/DDBJ whole genome shotgun (WGS) entry which is preliminary data.</text>
</comment>
<keyword evidence="1" id="KW-0472">Membrane</keyword>
<evidence type="ECO:0000313" key="3">
    <source>
        <dbReference type="Proteomes" id="UP001499924"/>
    </source>
</evidence>
<keyword evidence="1" id="KW-1133">Transmembrane helix</keyword>
<dbReference type="EMBL" id="BAAAVV010000005">
    <property type="protein sequence ID" value="GAA3171687.1"/>
    <property type="molecule type" value="Genomic_DNA"/>
</dbReference>
<feature type="transmembrane region" description="Helical" evidence="1">
    <location>
        <begin position="21"/>
        <end position="42"/>
    </location>
</feature>
<protein>
    <submittedName>
        <fullName evidence="2">DUF4235 domain-containing protein</fullName>
    </submittedName>
</protein>
<gene>
    <name evidence="2" type="ORF">GCM10010531_26370</name>
</gene>
<reference evidence="3" key="1">
    <citation type="journal article" date="2019" name="Int. J. Syst. Evol. Microbiol.">
        <title>The Global Catalogue of Microorganisms (GCM) 10K type strain sequencing project: providing services to taxonomists for standard genome sequencing and annotation.</title>
        <authorList>
            <consortium name="The Broad Institute Genomics Platform"/>
            <consortium name="The Broad Institute Genome Sequencing Center for Infectious Disease"/>
            <person name="Wu L."/>
            <person name="Ma J."/>
        </authorList>
    </citation>
    <scope>NUCLEOTIDE SEQUENCE [LARGE SCALE GENOMIC DNA]</scope>
    <source>
        <strain evidence="3">JCM 15614</strain>
    </source>
</reference>
<evidence type="ECO:0000256" key="1">
    <source>
        <dbReference type="SAM" id="Phobius"/>
    </source>
</evidence>
<proteinExistence type="predicted"/>
<dbReference type="Pfam" id="PF14019">
    <property type="entry name" value="DUF4235"/>
    <property type="match status" value="1"/>
</dbReference>
<organism evidence="2 3">
    <name type="scientific">Blastococcus jejuensis</name>
    <dbReference type="NCBI Taxonomy" id="351224"/>
    <lineage>
        <taxon>Bacteria</taxon>
        <taxon>Bacillati</taxon>
        <taxon>Actinomycetota</taxon>
        <taxon>Actinomycetes</taxon>
        <taxon>Geodermatophilales</taxon>
        <taxon>Geodermatophilaceae</taxon>
        <taxon>Blastococcus</taxon>
    </lineage>
</organism>
<dbReference type="RefSeq" id="WP_344689375.1">
    <property type="nucleotide sequence ID" value="NZ_BAAAVV010000005.1"/>
</dbReference>